<evidence type="ECO:0000313" key="1">
    <source>
        <dbReference type="EMBL" id="JAH26671.1"/>
    </source>
</evidence>
<protein>
    <submittedName>
        <fullName evidence="1">Uncharacterized protein</fullName>
    </submittedName>
</protein>
<dbReference type="EMBL" id="GBXM01081906">
    <property type="protein sequence ID" value="JAH26671.1"/>
    <property type="molecule type" value="Transcribed_RNA"/>
</dbReference>
<proteinExistence type="predicted"/>
<reference evidence="1" key="1">
    <citation type="submission" date="2014-11" db="EMBL/GenBank/DDBJ databases">
        <authorList>
            <person name="Amaro Gonzalez C."/>
        </authorList>
    </citation>
    <scope>NUCLEOTIDE SEQUENCE</scope>
</reference>
<organism evidence="1">
    <name type="scientific">Anguilla anguilla</name>
    <name type="common">European freshwater eel</name>
    <name type="synonym">Muraena anguilla</name>
    <dbReference type="NCBI Taxonomy" id="7936"/>
    <lineage>
        <taxon>Eukaryota</taxon>
        <taxon>Metazoa</taxon>
        <taxon>Chordata</taxon>
        <taxon>Craniata</taxon>
        <taxon>Vertebrata</taxon>
        <taxon>Euteleostomi</taxon>
        <taxon>Actinopterygii</taxon>
        <taxon>Neopterygii</taxon>
        <taxon>Teleostei</taxon>
        <taxon>Anguilliformes</taxon>
        <taxon>Anguillidae</taxon>
        <taxon>Anguilla</taxon>
    </lineage>
</organism>
<sequence>MSQHPLNQLIDCSLQYLWYYLRFISQTLDSQNQREDHKRESAPTKLA</sequence>
<name>A0A0E9RBZ5_ANGAN</name>
<reference evidence="1" key="2">
    <citation type="journal article" date="2015" name="Fish Shellfish Immunol.">
        <title>Early steps in the European eel (Anguilla anguilla)-Vibrio vulnificus interaction in the gills: Role of the RtxA13 toxin.</title>
        <authorList>
            <person name="Callol A."/>
            <person name="Pajuelo D."/>
            <person name="Ebbesson L."/>
            <person name="Teles M."/>
            <person name="MacKenzie S."/>
            <person name="Amaro C."/>
        </authorList>
    </citation>
    <scope>NUCLEOTIDE SEQUENCE</scope>
</reference>
<accession>A0A0E9RBZ5</accession>
<dbReference type="AlphaFoldDB" id="A0A0E9RBZ5"/>